<organism evidence="9">
    <name type="scientific">Selaginella moellendorffii</name>
    <name type="common">Spikemoss</name>
    <dbReference type="NCBI Taxonomy" id="88036"/>
    <lineage>
        <taxon>Eukaryota</taxon>
        <taxon>Viridiplantae</taxon>
        <taxon>Streptophyta</taxon>
        <taxon>Embryophyta</taxon>
        <taxon>Tracheophyta</taxon>
        <taxon>Lycopodiopsida</taxon>
        <taxon>Selaginellales</taxon>
        <taxon>Selaginellaceae</taxon>
        <taxon>Selaginella</taxon>
    </lineage>
</organism>
<dbReference type="InterPro" id="IPR017853">
    <property type="entry name" value="GH"/>
</dbReference>
<comment type="similarity">
    <text evidence="1 5">Belongs to the glycosyl hydrolase 1 family.</text>
</comment>
<evidence type="ECO:0000313" key="9">
    <source>
        <dbReference type="Proteomes" id="UP000001514"/>
    </source>
</evidence>
<dbReference type="Pfam" id="PF00232">
    <property type="entry name" value="Glyco_hydro_1"/>
    <property type="match status" value="1"/>
</dbReference>
<evidence type="ECO:0000256" key="7">
    <source>
        <dbReference type="SAM" id="SignalP"/>
    </source>
</evidence>
<evidence type="ECO:0000256" key="4">
    <source>
        <dbReference type="PROSITE-ProRule" id="PRU10055"/>
    </source>
</evidence>
<dbReference type="Gene3D" id="3.20.20.80">
    <property type="entry name" value="Glycosidases"/>
    <property type="match status" value="1"/>
</dbReference>
<dbReference type="OMA" id="YAVAIYR"/>
<dbReference type="GO" id="GO:0005975">
    <property type="term" value="P:carbohydrate metabolic process"/>
    <property type="evidence" value="ECO:0007669"/>
    <property type="project" value="InterPro"/>
</dbReference>
<keyword evidence="9" id="KW-1185">Reference proteome</keyword>
<dbReference type="AlphaFoldDB" id="D8S8X6"/>
<dbReference type="PROSITE" id="PS00653">
    <property type="entry name" value="GLYCOSYL_HYDROL_F1_2"/>
    <property type="match status" value="1"/>
</dbReference>
<dbReference type="EMBL" id="GL377607">
    <property type="protein sequence ID" value="EFJ19107.1"/>
    <property type="molecule type" value="Genomic_DNA"/>
</dbReference>
<dbReference type="InterPro" id="IPR018120">
    <property type="entry name" value="Glyco_hydro_1_AS"/>
</dbReference>
<name>D8S8X6_SELML</name>
<keyword evidence="3 6" id="KW-0326">Glycosidase</keyword>
<dbReference type="InterPro" id="IPR001360">
    <property type="entry name" value="Glyco_hydro_1"/>
</dbReference>
<keyword evidence="2 6" id="KW-0378">Hydrolase</keyword>
<feature type="active site" description="Nucleophile" evidence="4">
    <location>
        <position position="408"/>
    </location>
</feature>
<feature type="signal peptide" evidence="7">
    <location>
        <begin position="1"/>
        <end position="22"/>
    </location>
</feature>
<accession>D8S8X6</accession>
<proteinExistence type="inferred from homology"/>
<evidence type="ECO:0008006" key="10">
    <source>
        <dbReference type="Google" id="ProtNLM"/>
    </source>
</evidence>
<gene>
    <name evidence="8" type="ORF">SELMODRAFT_153534</name>
</gene>
<reference evidence="8 9" key="1">
    <citation type="journal article" date="2011" name="Science">
        <title>The Selaginella genome identifies genetic changes associated with the evolution of vascular plants.</title>
        <authorList>
            <person name="Banks J.A."/>
            <person name="Nishiyama T."/>
            <person name="Hasebe M."/>
            <person name="Bowman J.L."/>
            <person name="Gribskov M."/>
            <person name="dePamphilis C."/>
            <person name="Albert V.A."/>
            <person name="Aono N."/>
            <person name="Aoyama T."/>
            <person name="Ambrose B.A."/>
            <person name="Ashton N.W."/>
            <person name="Axtell M.J."/>
            <person name="Barker E."/>
            <person name="Barker M.S."/>
            <person name="Bennetzen J.L."/>
            <person name="Bonawitz N.D."/>
            <person name="Chapple C."/>
            <person name="Cheng C."/>
            <person name="Correa L.G."/>
            <person name="Dacre M."/>
            <person name="DeBarry J."/>
            <person name="Dreyer I."/>
            <person name="Elias M."/>
            <person name="Engstrom E.M."/>
            <person name="Estelle M."/>
            <person name="Feng L."/>
            <person name="Finet C."/>
            <person name="Floyd S.K."/>
            <person name="Frommer W.B."/>
            <person name="Fujita T."/>
            <person name="Gramzow L."/>
            <person name="Gutensohn M."/>
            <person name="Harholt J."/>
            <person name="Hattori M."/>
            <person name="Heyl A."/>
            <person name="Hirai T."/>
            <person name="Hiwatashi Y."/>
            <person name="Ishikawa M."/>
            <person name="Iwata M."/>
            <person name="Karol K.G."/>
            <person name="Koehler B."/>
            <person name="Kolukisaoglu U."/>
            <person name="Kubo M."/>
            <person name="Kurata T."/>
            <person name="Lalonde S."/>
            <person name="Li K."/>
            <person name="Li Y."/>
            <person name="Litt A."/>
            <person name="Lyons E."/>
            <person name="Manning G."/>
            <person name="Maruyama T."/>
            <person name="Michael T.P."/>
            <person name="Mikami K."/>
            <person name="Miyazaki S."/>
            <person name="Morinaga S."/>
            <person name="Murata T."/>
            <person name="Mueller-Roeber B."/>
            <person name="Nelson D.R."/>
            <person name="Obara M."/>
            <person name="Oguri Y."/>
            <person name="Olmstead R.G."/>
            <person name="Onodera N."/>
            <person name="Petersen B.L."/>
            <person name="Pils B."/>
            <person name="Prigge M."/>
            <person name="Rensing S.A."/>
            <person name="Riano-Pachon D.M."/>
            <person name="Roberts A.W."/>
            <person name="Sato Y."/>
            <person name="Scheller H.V."/>
            <person name="Schulz B."/>
            <person name="Schulz C."/>
            <person name="Shakirov E.V."/>
            <person name="Shibagaki N."/>
            <person name="Shinohara N."/>
            <person name="Shippen D.E."/>
            <person name="Soerensen I."/>
            <person name="Sotooka R."/>
            <person name="Sugimoto N."/>
            <person name="Sugita M."/>
            <person name="Sumikawa N."/>
            <person name="Tanurdzic M."/>
            <person name="Theissen G."/>
            <person name="Ulvskov P."/>
            <person name="Wakazuki S."/>
            <person name="Weng J.K."/>
            <person name="Willats W.W."/>
            <person name="Wipf D."/>
            <person name="Wolf P.G."/>
            <person name="Yang L."/>
            <person name="Zimmer A.D."/>
            <person name="Zhu Q."/>
            <person name="Mitros T."/>
            <person name="Hellsten U."/>
            <person name="Loque D."/>
            <person name="Otillar R."/>
            <person name="Salamov A."/>
            <person name="Schmutz J."/>
            <person name="Shapiro H."/>
            <person name="Lindquist E."/>
            <person name="Lucas S."/>
            <person name="Rokhsar D."/>
            <person name="Grigoriev I.V."/>
        </authorList>
    </citation>
    <scope>NUCLEOTIDE SEQUENCE [LARGE SCALE GENOMIC DNA]</scope>
</reference>
<dbReference type="Proteomes" id="UP000001514">
    <property type="component" value="Unassembled WGS sequence"/>
</dbReference>
<dbReference type="InParanoid" id="D8S8X6"/>
<keyword evidence="7" id="KW-0732">Signal</keyword>
<dbReference type="STRING" id="88036.D8S8X6"/>
<dbReference type="PROSITE" id="PS00572">
    <property type="entry name" value="GLYCOSYL_HYDROL_F1_1"/>
    <property type="match status" value="1"/>
</dbReference>
<evidence type="ECO:0000256" key="3">
    <source>
        <dbReference type="ARBA" id="ARBA00023295"/>
    </source>
</evidence>
<dbReference type="HOGENOM" id="CLU_001859_1_0_1"/>
<dbReference type="PANTHER" id="PTHR10353">
    <property type="entry name" value="GLYCOSYL HYDROLASE"/>
    <property type="match status" value="1"/>
</dbReference>
<dbReference type="PANTHER" id="PTHR10353:SF137">
    <property type="entry name" value="MYROSINASE 3-RELATED"/>
    <property type="match status" value="1"/>
</dbReference>
<sequence length="501" mass="56850">MVSTTMVALIFAFLLVVRAVEGHEILSRRSFPKGFVFGTASAAYQYEGAAKEGGRGPSIWDVYAHTPGKIMDGTTGDVAVDQYHRYKEDVGLMVDMGVDAYRFSISWSRIFPEGRGKINQEGVDYYNNLINELLKKGIQPYVTLFHWDSPQALEDAYKTWLSSRIVDDYAAYAEACFRAFGDRVKHWITFNEPHVVCNFGYNFGMLAPGRCSSEVGNCSAGNSSVEPYIVGHHILLSHASAVKIYREKYQEKQAGIIGITLDAQWHEPFSRSSKDKAAARRALDFNLGWMLDPIVFGDYPATMRSRVRDRLPKFTKEQSKRLKGSHDFIGINHYTSFYDADASNSNHPQAAFSQQAYFKDTGVFSTDTRNGRLIGQNVNGFYIVPFGMRRLLNYIRLRYNNPTIFITENGISDVTNATAPLKEVLNDTTRVNFLKAYLSNLRAAIADGSDVRGYFVWSLLDNFEWSRGLSVKFGLYHVEYEKDLQRVPKKSALWYKKFLTK</sequence>
<dbReference type="GO" id="GO:0008422">
    <property type="term" value="F:beta-glucosidase activity"/>
    <property type="evidence" value="ECO:0000318"/>
    <property type="project" value="GO_Central"/>
</dbReference>
<evidence type="ECO:0000256" key="1">
    <source>
        <dbReference type="ARBA" id="ARBA00010838"/>
    </source>
</evidence>
<evidence type="ECO:0000313" key="8">
    <source>
        <dbReference type="EMBL" id="EFJ19107.1"/>
    </source>
</evidence>
<dbReference type="PRINTS" id="PR00131">
    <property type="entry name" value="GLHYDRLASE1"/>
</dbReference>
<evidence type="ECO:0000256" key="5">
    <source>
        <dbReference type="RuleBase" id="RU003690"/>
    </source>
</evidence>
<dbReference type="eggNOG" id="KOG0626">
    <property type="taxonomic scope" value="Eukaryota"/>
</dbReference>
<dbReference type="Gramene" id="EFJ19107">
    <property type="protein sequence ID" value="EFJ19107"/>
    <property type="gene ID" value="SELMODRAFT_153534"/>
</dbReference>
<dbReference type="FunFam" id="3.20.20.80:FF:000020">
    <property type="entry name" value="Beta-glucosidase 12"/>
    <property type="match status" value="1"/>
</dbReference>
<dbReference type="InterPro" id="IPR033132">
    <property type="entry name" value="GH_1_N_CS"/>
</dbReference>
<feature type="chain" id="PRO_5003122501" description="Beta-glucosidase" evidence="7">
    <location>
        <begin position="23"/>
        <end position="501"/>
    </location>
</feature>
<dbReference type="KEGG" id="smo:SELMODRAFT_153534"/>
<evidence type="ECO:0000256" key="2">
    <source>
        <dbReference type="ARBA" id="ARBA00022801"/>
    </source>
</evidence>
<dbReference type="OrthoDB" id="65569at2759"/>
<evidence type="ECO:0000256" key="6">
    <source>
        <dbReference type="RuleBase" id="RU004468"/>
    </source>
</evidence>
<dbReference type="SUPFAM" id="SSF51445">
    <property type="entry name" value="(Trans)glycosidases"/>
    <property type="match status" value="1"/>
</dbReference>
<protein>
    <recommendedName>
        <fullName evidence="10">Beta-glucosidase</fullName>
    </recommendedName>
</protein>